<dbReference type="EMBL" id="KB822719">
    <property type="protein sequence ID" value="ETN41047.1"/>
    <property type="molecule type" value="Genomic_DNA"/>
</dbReference>
<feature type="transmembrane region" description="Helical" evidence="7">
    <location>
        <begin position="158"/>
        <end position="179"/>
    </location>
</feature>
<keyword evidence="4 7" id="KW-1133">Transmembrane helix</keyword>
<feature type="transmembrane region" description="Helical" evidence="7">
    <location>
        <begin position="479"/>
        <end position="497"/>
    </location>
</feature>
<evidence type="ECO:0000313" key="10">
    <source>
        <dbReference type="Proteomes" id="UP000030752"/>
    </source>
</evidence>
<dbReference type="RefSeq" id="XP_008715556.1">
    <property type="nucleotide sequence ID" value="XM_008717334.1"/>
</dbReference>
<dbReference type="CDD" id="cd17330">
    <property type="entry name" value="MFS_SLC46_TetA_like"/>
    <property type="match status" value="1"/>
</dbReference>
<evidence type="ECO:0000256" key="2">
    <source>
        <dbReference type="ARBA" id="ARBA00022448"/>
    </source>
</evidence>
<evidence type="ECO:0000256" key="3">
    <source>
        <dbReference type="ARBA" id="ARBA00022692"/>
    </source>
</evidence>
<dbReference type="InterPro" id="IPR036259">
    <property type="entry name" value="MFS_trans_sf"/>
</dbReference>
<feature type="transmembrane region" description="Helical" evidence="7">
    <location>
        <begin position="66"/>
        <end position="85"/>
    </location>
</feature>
<reference evidence="9 10" key="1">
    <citation type="submission" date="2013-03" db="EMBL/GenBank/DDBJ databases">
        <title>The Genome Sequence of Phialophora europaea CBS 101466.</title>
        <authorList>
            <consortium name="The Broad Institute Genomics Platform"/>
            <person name="Cuomo C."/>
            <person name="de Hoog S."/>
            <person name="Gorbushina A."/>
            <person name="Walker B."/>
            <person name="Young S.K."/>
            <person name="Zeng Q."/>
            <person name="Gargeya S."/>
            <person name="Fitzgerald M."/>
            <person name="Haas B."/>
            <person name="Abouelleil A."/>
            <person name="Allen A.W."/>
            <person name="Alvarado L."/>
            <person name="Arachchi H.M."/>
            <person name="Berlin A.M."/>
            <person name="Chapman S.B."/>
            <person name="Gainer-Dewar J."/>
            <person name="Goldberg J."/>
            <person name="Griggs A."/>
            <person name="Gujja S."/>
            <person name="Hansen M."/>
            <person name="Howarth C."/>
            <person name="Imamovic A."/>
            <person name="Ireland A."/>
            <person name="Larimer J."/>
            <person name="McCowan C."/>
            <person name="Murphy C."/>
            <person name="Pearson M."/>
            <person name="Poon T.W."/>
            <person name="Priest M."/>
            <person name="Roberts A."/>
            <person name="Saif S."/>
            <person name="Shea T."/>
            <person name="Sisk P."/>
            <person name="Sykes S."/>
            <person name="Wortman J."/>
            <person name="Nusbaum C."/>
            <person name="Birren B."/>
        </authorList>
    </citation>
    <scope>NUCLEOTIDE SEQUENCE [LARGE SCALE GENOMIC DNA]</scope>
    <source>
        <strain evidence="9 10">CBS 101466</strain>
    </source>
</reference>
<dbReference type="AlphaFoldDB" id="W2RX76"/>
<feature type="transmembrane region" description="Helical" evidence="7">
    <location>
        <begin position="26"/>
        <end position="46"/>
    </location>
</feature>
<feature type="domain" description="Major facilitator superfamily (MFS) profile" evidence="8">
    <location>
        <begin position="25"/>
        <end position="503"/>
    </location>
</feature>
<keyword evidence="2" id="KW-0813">Transport</keyword>
<name>W2RX76_CYPE1</name>
<feature type="transmembrane region" description="Helical" evidence="7">
    <location>
        <begin position="411"/>
        <end position="433"/>
    </location>
</feature>
<comment type="subcellular location">
    <subcellularLocation>
        <location evidence="1">Membrane</location>
        <topology evidence="1">Multi-pass membrane protein</topology>
    </subcellularLocation>
</comment>
<feature type="region of interest" description="Disordered" evidence="6">
    <location>
        <begin position="500"/>
        <end position="536"/>
    </location>
</feature>
<dbReference type="GeneID" id="19970320"/>
<dbReference type="VEuPathDB" id="FungiDB:HMPREF1541_02981"/>
<feature type="transmembrane region" description="Helical" evidence="7">
    <location>
        <begin position="97"/>
        <end position="115"/>
    </location>
</feature>
<feature type="transmembrane region" description="Helical" evidence="7">
    <location>
        <begin position="440"/>
        <end position="459"/>
    </location>
</feature>
<dbReference type="FunCoup" id="W2RX76">
    <property type="interactions" value="69"/>
</dbReference>
<dbReference type="GO" id="GO:0016020">
    <property type="term" value="C:membrane"/>
    <property type="evidence" value="ECO:0007669"/>
    <property type="project" value="UniProtKB-SubCell"/>
</dbReference>
<dbReference type="InParanoid" id="W2RX76"/>
<dbReference type="SUPFAM" id="SSF103473">
    <property type="entry name" value="MFS general substrate transporter"/>
    <property type="match status" value="1"/>
</dbReference>
<accession>W2RX76</accession>
<dbReference type="PROSITE" id="PS50850">
    <property type="entry name" value="MFS"/>
    <property type="match status" value="1"/>
</dbReference>
<evidence type="ECO:0000256" key="4">
    <source>
        <dbReference type="ARBA" id="ARBA00022989"/>
    </source>
</evidence>
<dbReference type="PANTHER" id="PTHR23504:SF15">
    <property type="entry name" value="MAJOR FACILITATOR SUPERFAMILY (MFS) PROFILE DOMAIN-CONTAINING PROTEIN"/>
    <property type="match status" value="1"/>
</dbReference>
<evidence type="ECO:0000259" key="8">
    <source>
        <dbReference type="PROSITE" id="PS50850"/>
    </source>
</evidence>
<evidence type="ECO:0000313" key="9">
    <source>
        <dbReference type="EMBL" id="ETN41047.1"/>
    </source>
</evidence>
<evidence type="ECO:0000256" key="7">
    <source>
        <dbReference type="SAM" id="Phobius"/>
    </source>
</evidence>
<dbReference type="GO" id="GO:0022857">
    <property type="term" value="F:transmembrane transporter activity"/>
    <property type="evidence" value="ECO:0007669"/>
    <property type="project" value="InterPro"/>
</dbReference>
<feature type="transmembrane region" description="Helical" evidence="7">
    <location>
        <begin position="380"/>
        <end position="399"/>
    </location>
</feature>
<keyword evidence="5 7" id="KW-0472">Membrane</keyword>
<keyword evidence="3 7" id="KW-0812">Transmembrane</keyword>
<dbReference type="InterPro" id="IPR020846">
    <property type="entry name" value="MFS_dom"/>
</dbReference>
<feature type="transmembrane region" description="Helical" evidence="7">
    <location>
        <begin position="349"/>
        <end position="368"/>
    </location>
</feature>
<dbReference type="Pfam" id="PF07690">
    <property type="entry name" value="MFS_1"/>
    <property type="match status" value="1"/>
</dbReference>
<feature type="transmembrane region" description="Helical" evidence="7">
    <location>
        <begin position="293"/>
        <end position="313"/>
    </location>
</feature>
<sequence length="568" mass="62095">MRALFNFYNSQLRPQNGQDSFPAKQLFVLALCRICEPIAFMSIFPYAYRMIESFDIANNENQTSMYAGMLITAFAFAEFSTGMLWGRISDRVGRKPVLIMGLVGTALSMISFGFARSLPMAIISRALGGLLNGNVGVLQTTVAELVTKKEHQPRAYSIMPFVWCLGSIIGPAMGGALAMPCEAYPWLFPKGTLFDAYPFLLPNLVSVVILVFGITTGFLFLEETHAEKKHHRDVGLECGDLVLEKLFKIHNIRNYERCEVASLTENPSTPDVSVATEDDLETGFSEKTTKVSVFNRQVILIIVGYGILAYHSVSFDSLMPVFLSEAKMETKPVLPFKFSGGFALSTKSIGFMMAVQGVYSMIAQLWLFPFIVRRIGTLGAFRLVMMAWPFLYFAVPYLVLLPENLQSTGIYIALLTKMTFHTISFPSNAILLANAAPSKSVLGTINGVAASTACLARAFGPTVTGAVHAAGLKFGCNGLAWWAAGLICAVGALESFFMEETDGRPSEEPEEEEPLCEPLLHSTNADDEEPGARRGSLVSLSGLDLDKFSDSKTLVEVTTPEEPKPVVS</sequence>
<protein>
    <recommendedName>
        <fullName evidence="8">Major facilitator superfamily (MFS) profile domain-containing protein</fullName>
    </recommendedName>
</protein>
<keyword evidence="10" id="KW-1185">Reference proteome</keyword>
<organism evidence="9 10">
    <name type="scientific">Cyphellophora europaea (strain CBS 101466)</name>
    <name type="common">Phialophora europaea</name>
    <dbReference type="NCBI Taxonomy" id="1220924"/>
    <lineage>
        <taxon>Eukaryota</taxon>
        <taxon>Fungi</taxon>
        <taxon>Dikarya</taxon>
        <taxon>Ascomycota</taxon>
        <taxon>Pezizomycotina</taxon>
        <taxon>Eurotiomycetes</taxon>
        <taxon>Chaetothyriomycetidae</taxon>
        <taxon>Chaetothyriales</taxon>
        <taxon>Cyphellophoraceae</taxon>
        <taxon>Cyphellophora</taxon>
    </lineage>
</organism>
<proteinExistence type="predicted"/>
<evidence type="ECO:0000256" key="1">
    <source>
        <dbReference type="ARBA" id="ARBA00004141"/>
    </source>
</evidence>
<evidence type="ECO:0000256" key="5">
    <source>
        <dbReference type="ARBA" id="ARBA00023136"/>
    </source>
</evidence>
<dbReference type="eggNOG" id="KOG2615">
    <property type="taxonomic scope" value="Eukaryota"/>
</dbReference>
<dbReference type="Gene3D" id="1.20.1250.20">
    <property type="entry name" value="MFS general substrate transporter like domains"/>
    <property type="match status" value="1"/>
</dbReference>
<evidence type="ECO:0000256" key="6">
    <source>
        <dbReference type="SAM" id="MobiDB-lite"/>
    </source>
</evidence>
<dbReference type="PANTHER" id="PTHR23504">
    <property type="entry name" value="MAJOR FACILITATOR SUPERFAMILY DOMAIN-CONTAINING PROTEIN 10"/>
    <property type="match status" value="1"/>
</dbReference>
<feature type="transmembrane region" description="Helical" evidence="7">
    <location>
        <begin position="199"/>
        <end position="221"/>
    </location>
</feature>
<dbReference type="HOGENOM" id="CLU_001265_54_5_1"/>
<dbReference type="InterPro" id="IPR011701">
    <property type="entry name" value="MFS"/>
</dbReference>
<gene>
    <name evidence="9" type="ORF">HMPREF1541_02981</name>
</gene>
<dbReference type="OrthoDB" id="10262656at2759"/>
<dbReference type="Proteomes" id="UP000030752">
    <property type="component" value="Unassembled WGS sequence"/>
</dbReference>